<organism evidence="1 2">
    <name type="scientific">Trujillonella endophytica</name>
    <dbReference type="NCBI Taxonomy" id="673521"/>
    <lineage>
        <taxon>Bacteria</taxon>
        <taxon>Bacillati</taxon>
        <taxon>Actinomycetota</taxon>
        <taxon>Actinomycetes</taxon>
        <taxon>Geodermatophilales</taxon>
        <taxon>Geodermatophilaceae</taxon>
        <taxon>Trujillonella</taxon>
    </lineage>
</organism>
<protein>
    <recommendedName>
        <fullName evidence="3">Phosphotransferase enzyme family protein</fullName>
    </recommendedName>
</protein>
<evidence type="ECO:0008006" key="3">
    <source>
        <dbReference type="Google" id="ProtNLM"/>
    </source>
</evidence>
<dbReference type="OrthoDB" id="4602230at2"/>
<accession>A0A1H8WHT0</accession>
<dbReference type="EMBL" id="FOEE01000020">
    <property type="protein sequence ID" value="SEP27244.1"/>
    <property type="molecule type" value="Genomic_DNA"/>
</dbReference>
<dbReference type="RefSeq" id="WP_091949033.1">
    <property type="nucleotide sequence ID" value="NZ_FOEE01000020.1"/>
</dbReference>
<evidence type="ECO:0000313" key="1">
    <source>
        <dbReference type="EMBL" id="SEP27244.1"/>
    </source>
</evidence>
<evidence type="ECO:0000313" key="2">
    <source>
        <dbReference type="Proteomes" id="UP000198960"/>
    </source>
</evidence>
<keyword evidence="2" id="KW-1185">Reference proteome</keyword>
<dbReference type="AlphaFoldDB" id="A0A1H8WHT0"/>
<reference evidence="2" key="1">
    <citation type="submission" date="2016-10" db="EMBL/GenBank/DDBJ databases">
        <authorList>
            <person name="Varghese N."/>
            <person name="Submissions S."/>
        </authorList>
    </citation>
    <scope>NUCLEOTIDE SEQUENCE [LARGE SCALE GENOMIC DNA]</scope>
    <source>
        <strain evidence="2">DSM 45413</strain>
    </source>
</reference>
<dbReference type="InterPro" id="IPR011009">
    <property type="entry name" value="Kinase-like_dom_sf"/>
</dbReference>
<name>A0A1H8WHT0_9ACTN</name>
<proteinExistence type="predicted"/>
<dbReference type="SUPFAM" id="SSF56112">
    <property type="entry name" value="Protein kinase-like (PK-like)"/>
    <property type="match status" value="1"/>
</dbReference>
<gene>
    <name evidence="1" type="ORF">SAMN05660991_04437</name>
</gene>
<sequence>MTLTSNGAAAGGERWAPGRHFGLPVPADAGTLLADGPGFLTRAFRASGALAADNAVRGIVGWEEFHGGGTGKKLLLTVAYDSPGPGLPEELFVKFSRNFDNELWDSGRHHLVSEVDVAILSRSPDFPVPVPAVLFADVDPETSTGLIVTERIPYGRDGVEPHYPKCLDYTVPDQVGHYAAILRGLARLSGAHRAGRLPSDVDSRFPYDRERATAPSGRQAPEAKILQWAGRLFDFVDRYPQLFPEHARSAAFREQFLADIPDVLAAGDRITKVLHGNPDLIAFAHWNANIDNCFFRPGPDGRLEAGFLDWANAGQLSVAQSVSGAISCAEPSLWDDHLDDLLTVFIEEYAASGGPQLDLDEVRLHVLLIAASGLSHSMGAPIALAREVGDLDALEGPRDRRLVEHENARIQLHMTTKMLSLWRSQRLGDLVRAL</sequence>
<dbReference type="Proteomes" id="UP000198960">
    <property type="component" value="Unassembled WGS sequence"/>
</dbReference>